<protein>
    <submittedName>
        <fullName evidence="12">Amino acid transporter AVT1A</fullName>
    </submittedName>
</protein>
<feature type="compositionally biased region" description="Acidic residues" evidence="8">
    <location>
        <begin position="11"/>
        <end position="32"/>
    </location>
</feature>
<evidence type="ECO:0000313" key="12">
    <source>
        <dbReference type="RefSeq" id="XP_031389376.1"/>
    </source>
</evidence>
<keyword evidence="2" id="KW-0813">Transport</keyword>
<evidence type="ECO:0000313" key="11">
    <source>
        <dbReference type="Proteomes" id="UP000515151"/>
    </source>
</evidence>
<proteinExistence type="inferred from homology"/>
<keyword evidence="11" id="KW-1185">Reference proteome</keyword>
<comment type="similarity">
    <text evidence="7">Belongs to the amino acid/polyamine transporter 2 family. Amino acid/auxin permease (AAAP) (TC 2.A.18.5) subfamily.</text>
</comment>
<dbReference type="FunFam" id="1.20.1740.10:FF:000047">
    <property type="entry name" value="Amino acid transporter AVT1A"/>
    <property type="match status" value="1"/>
</dbReference>
<gene>
    <name evidence="12" type="primary">LOC116202005</name>
</gene>
<feature type="transmembrane region" description="Helical" evidence="9">
    <location>
        <begin position="336"/>
        <end position="357"/>
    </location>
</feature>
<feature type="transmembrane region" description="Helical" evidence="9">
    <location>
        <begin position="476"/>
        <end position="498"/>
    </location>
</feature>
<evidence type="ECO:0000256" key="2">
    <source>
        <dbReference type="ARBA" id="ARBA00022448"/>
    </source>
</evidence>
<keyword evidence="3 9" id="KW-0812">Transmembrane</keyword>
<evidence type="ECO:0000256" key="4">
    <source>
        <dbReference type="ARBA" id="ARBA00022970"/>
    </source>
</evidence>
<feature type="transmembrane region" description="Helical" evidence="9">
    <location>
        <begin position="449"/>
        <end position="470"/>
    </location>
</feature>
<comment type="subcellular location">
    <subcellularLocation>
        <location evidence="1">Membrane</location>
        <topology evidence="1">Multi-pass membrane protein</topology>
    </subcellularLocation>
</comment>
<dbReference type="RefSeq" id="XP_031389376.1">
    <property type="nucleotide sequence ID" value="XM_031533516.1"/>
</dbReference>
<sequence>MAGKEKQEFFIDSEEDRTEVESEEDDFEENGGEDQSSCREDEGDGDGDDQRSFTSQQWPQSYRDSIDPYTITVLPGFGTLGRSPSVRYSALDHNFSKSQIDTDSSAPFLTDYEIHYHKEDPTKVSRILSEYSTKSTIYRHPTGELPLSHGCNFIQTVFNGINVMVGVGLLSTPSTVREAGWASMAILLLFGAICCYTATLMKCCFESKPGIITYPDLGEAAFGKYGRLIISIILYTELYSYCVEFIILEGDNLTRLFPGVSLDWVGLKVDSMHLFGILTALVVLPTVWLRNLRVISYLSAGGVLATFVIFFCVLLVGTVDGIGFHESGPVVKWNGIPFAIGVYGFCYSGHSVFPNIYQSMADKSKFSKAIVVCFLLCVILYGGVAIMGYQMFGMKTLSQITLNMPPNSVASKVAIWTTVINPLTKYALLLNPLARSIEELLPPMVADSYLSFVLIRTGLVLSTVVVAFIIPFFGLMMALIGSLFCILVAIIMPSLCFLRIMRGKATRTQVMLCTGIIVLGIISAVLGTYSTLSQIAKHY</sequence>
<organism evidence="11 12">
    <name type="scientific">Punica granatum</name>
    <name type="common">Pomegranate</name>
    <dbReference type="NCBI Taxonomy" id="22663"/>
    <lineage>
        <taxon>Eukaryota</taxon>
        <taxon>Viridiplantae</taxon>
        <taxon>Streptophyta</taxon>
        <taxon>Embryophyta</taxon>
        <taxon>Tracheophyta</taxon>
        <taxon>Spermatophyta</taxon>
        <taxon>Magnoliopsida</taxon>
        <taxon>eudicotyledons</taxon>
        <taxon>Gunneridae</taxon>
        <taxon>Pentapetalae</taxon>
        <taxon>rosids</taxon>
        <taxon>malvids</taxon>
        <taxon>Myrtales</taxon>
        <taxon>Lythraceae</taxon>
        <taxon>Punica</taxon>
    </lineage>
</organism>
<dbReference type="GO" id="GO:0005774">
    <property type="term" value="C:vacuolar membrane"/>
    <property type="evidence" value="ECO:0007669"/>
    <property type="project" value="TreeGrafter"/>
</dbReference>
<reference evidence="11" key="1">
    <citation type="journal article" date="2020" name="Plant Biotechnol. J.">
        <title>The pomegranate (Punica granatum L.) draft genome dissects genetic divergence between soft- and hard-seeded cultivars.</title>
        <authorList>
            <person name="Luo X."/>
            <person name="Li H."/>
            <person name="Wu Z."/>
            <person name="Yao W."/>
            <person name="Zhao P."/>
            <person name="Cao D."/>
            <person name="Yu H."/>
            <person name="Li K."/>
            <person name="Poudel K."/>
            <person name="Zhao D."/>
            <person name="Zhang F."/>
            <person name="Xia X."/>
            <person name="Chen L."/>
            <person name="Wang Q."/>
            <person name="Jing D."/>
            <person name="Cao S."/>
        </authorList>
    </citation>
    <scope>NUCLEOTIDE SEQUENCE [LARGE SCALE GENOMIC DNA]</scope>
    <source>
        <strain evidence="11">cv. Tunisia</strain>
    </source>
</reference>
<keyword evidence="6 9" id="KW-0472">Membrane</keyword>
<evidence type="ECO:0000256" key="6">
    <source>
        <dbReference type="ARBA" id="ARBA00023136"/>
    </source>
</evidence>
<dbReference type="Gene3D" id="1.20.1740.10">
    <property type="entry name" value="Amino acid/polyamine transporter I"/>
    <property type="match status" value="1"/>
</dbReference>
<name>A0A6P8D777_PUNGR</name>
<evidence type="ECO:0000256" key="5">
    <source>
        <dbReference type="ARBA" id="ARBA00022989"/>
    </source>
</evidence>
<keyword evidence="5 9" id="KW-1133">Transmembrane helix</keyword>
<evidence type="ECO:0000256" key="8">
    <source>
        <dbReference type="SAM" id="MobiDB-lite"/>
    </source>
</evidence>
<feature type="transmembrane region" description="Helical" evidence="9">
    <location>
        <begin position="225"/>
        <end position="248"/>
    </location>
</feature>
<feature type="domain" description="Amino acid transporter transmembrane" evidence="10">
    <location>
        <begin position="152"/>
        <end position="531"/>
    </location>
</feature>
<dbReference type="GeneID" id="116202005"/>
<dbReference type="Pfam" id="PF01490">
    <property type="entry name" value="Aa_trans"/>
    <property type="match status" value="1"/>
</dbReference>
<feature type="transmembrane region" description="Helical" evidence="9">
    <location>
        <begin position="510"/>
        <end position="532"/>
    </location>
</feature>
<feature type="region of interest" description="Disordered" evidence="8">
    <location>
        <begin position="1"/>
        <end position="60"/>
    </location>
</feature>
<dbReference type="OrthoDB" id="655540at2759"/>
<feature type="transmembrane region" description="Helical" evidence="9">
    <location>
        <begin position="409"/>
        <end position="428"/>
    </location>
</feature>
<feature type="transmembrane region" description="Helical" evidence="9">
    <location>
        <begin position="181"/>
        <end position="205"/>
    </location>
</feature>
<accession>A0A6P8D777</accession>
<dbReference type="AlphaFoldDB" id="A0A6P8D777"/>
<feature type="transmembrane region" description="Helical" evidence="9">
    <location>
        <begin position="271"/>
        <end position="289"/>
    </location>
</feature>
<keyword evidence="4" id="KW-0029">Amino-acid transport</keyword>
<feature type="transmembrane region" description="Helical" evidence="9">
    <location>
        <begin position="369"/>
        <end position="389"/>
    </location>
</feature>
<dbReference type="PANTHER" id="PTHR22950:SF701">
    <property type="entry name" value="AMINO ACID TRANSPORTER AVT1A-LIKE"/>
    <property type="match status" value="1"/>
</dbReference>
<evidence type="ECO:0000256" key="1">
    <source>
        <dbReference type="ARBA" id="ARBA00004141"/>
    </source>
</evidence>
<dbReference type="InterPro" id="IPR013057">
    <property type="entry name" value="AA_transpt_TM"/>
</dbReference>
<evidence type="ECO:0000256" key="7">
    <source>
        <dbReference type="ARBA" id="ARBA00049662"/>
    </source>
</evidence>
<feature type="transmembrane region" description="Helical" evidence="9">
    <location>
        <begin position="296"/>
        <end position="316"/>
    </location>
</feature>
<evidence type="ECO:0000259" key="10">
    <source>
        <dbReference type="Pfam" id="PF01490"/>
    </source>
</evidence>
<dbReference type="PANTHER" id="PTHR22950">
    <property type="entry name" value="AMINO ACID TRANSPORTER"/>
    <property type="match status" value="1"/>
</dbReference>
<evidence type="ECO:0000256" key="9">
    <source>
        <dbReference type="SAM" id="Phobius"/>
    </source>
</evidence>
<evidence type="ECO:0000256" key="3">
    <source>
        <dbReference type="ARBA" id="ARBA00022692"/>
    </source>
</evidence>
<reference evidence="12" key="2">
    <citation type="submission" date="2025-08" db="UniProtKB">
        <authorList>
            <consortium name="RefSeq"/>
        </authorList>
    </citation>
    <scope>IDENTIFICATION</scope>
    <source>
        <tissue evidence="12">Leaf</tissue>
    </source>
</reference>
<dbReference type="GO" id="GO:0015179">
    <property type="term" value="F:L-amino acid transmembrane transporter activity"/>
    <property type="evidence" value="ECO:0007669"/>
    <property type="project" value="TreeGrafter"/>
</dbReference>
<dbReference type="Proteomes" id="UP000515151">
    <property type="component" value="Chromosome 1"/>
</dbReference>